<dbReference type="OrthoDB" id="9796561at2"/>
<evidence type="ECO:0000313" key="14">
    <source>
        <dbReference type="EMBL" id="TKC90298.1"/>
    </source>
</evidence>
<dbReference type="EC" id="1.1.1.169" evidence="4 11"/>
<keyword evidence="15" id="KW-1185">Reference proteome</keyword>
<evidence type="ECO:0000313" key="15">
    <source>
        <dbReference type="Proteomes" id="UP000305539"/>
    </source>
</evidence>
<keyword evidence="6 11" id="KW-0566">Pantothenate biosynthesis</keyword>
<evidence type="ECO:0000256" key="1">
    <source>
        <dbReference type="ARBA" id="ARBA00002919"/>
    </source>
</evidence>
<evidence type="ECO:0000256" key="11">
    <source>
        <dbReference type="RuleBase" id="RU362068"/>
    </source>
</evidence>
<dbReference type="Gene3D" id="3.40.50.720">
    <property type="entry name" value="NAD(P)-binding Rossmann-like Domain"/>
    <property type="match status" value="1"/>
</dbReference>
<evidence type="ECO:0000256" key="7">
    <source>
        <dbReference type="ARBA" id="ARBA00022857"/>
    </source>
</evidence>
<name>A0A4U1I9V2_9BURK</name>
<dbReference type="Pfam" id="PF08546">
    <property type="entry name" value="ApbA_C"/>
    <property type="match status" value="1"/>
</dbReference>
<dbReference type="NCBIfam" id="NF005094">
    <property type="entry name" value="PRK06522.2-5"/>
    <property type="match status" value="1"/>
</dbReference>
<evidence type="ECO:0000256" key="6">
    <source>
        <dbReference type="ARBA" id="ARBA00022655"/>
    </source>
</evidence>
<dbReference type="RefSeq" id="WP_136893627.1">
    <property type="nucleotide sequence ID" value="NZ_SWJE01000004.1"/>
</dbReference>
<evidence type="ECO:0000256" key="3">
    <source>
        <dbReference type="ARBA" id="ARBA00007870"/>
    </source>
</evidence>
<evidence type="ECO:0000256" key="9">
    <source>
        <dbReference type="ARBA" id="ARBA00032024"/>
    </source>
</evidence>
<dbReference type="SUPFAM" id="SSF48179">
    <property type="entry name" value="6-phosphogluconate dehydrogenase C-terminal domain-like"/>
    <property type="match status" value="1"/>
</dbReference>
<dbReference type="GO" id="GO:0015940">
    <property type="term" value="P:pantothenate biosynthetic process"/>
    <property type="evidence" value="ECO:0007669"/>
    <property type="project" value="UniProtKB-UniPathway"/>
</dbReference>
<comment type="caution">
    <text evidence="14">The sequence shown here is derived from an EMBL/GenBank/DDBJ whole genome shotgun (WGS) entry which is preliminary data.</text>
</comment>
<dbReference type="Gene3D" id="1.10.1040.10">
    <property type="entry name" value="N-(1-d-carboxylethyl)-l-norvaline Dehydrogenase, domain 2"/>
    <property type="match status" value="1"/>
</dbReference>
<dbReference type="InterPro" id="IPR013332">
    <property type="entry name" value="KPR_N"/>
</dbReference>
<dbReference type="Pfam" id="PF02558">
    <property type="entry name" value="ApbA"/>
    <property type="match status" value="1"/>
</dbReference>
<feature type="domain" description="Ketopantoate reductase C-terminal" evidence="13">
    <location>
        <begin position="179"/>
        <end position="302"/>
    </location>
</feature>
<dbReference type="Proteomes" id="UP000305539">
    <property type="component" value="Unassembled WGS sequence"/>
</dbReference>
<protein>
    <recommendedName>
        <fullName evidence="5 11">2-dehydropantoate 2-reductase</fullName>
        <ecNumber evidence="4 11">1.1.1.169</ecNumber>
    </recommendedName>
    <alternativeName>
        <fullName evidence="9 11">Ketopantoate reductase</fullName>
    </alternativeName>
</protein>
<comment type="catalytic activity">
    <reaction evidence="10 11">
        <text>(R)-pantoate + NADP(+) = 2-dehydropantoate + NADPH + H(+)</text>
        <dbReference type="Rhea" id="RHEA:16233"/>
        <dbReference type="ChEBI" id="CHEBI:11561"/>
        <dbReference type="ChEBI" id="CHEBI:15378"/>
        <dbReference type="ChEBI" id="CHEBI:15980"/>
        <dbReference type="ChEBI" id="CHEBI:57783"/>
        <dbReference type="ChEBI" id="CHEBI:58349"/>
        <dbReference type="EC" id="1.1.1.169"/>
    </reaction>
</comment>
<dbReference type="InterPro" id="IPR013752">
    <property type="entry name" value="KPA_reductase"/>
</dbReference>
<reference evidence="14 15" key="1">
    <citation type="submission" date="2019-04" db="EMBL/GenBank/DDBJ databases">
        <title>Trinickia sp. 7GSK02, isolated from subtropical forest soil.</title>
        <authorList>
            <person name="Gao Z.-H."/>
            <person name="Qiu L.-H."/>
        </authorList>
    </citation>
    <scope>NUCLEOTIDE SEQUENCE [LARGE SCALE GENOMIC DNA]</scope>
    <source>
        <strain evidence="14 15">7GSK02</strain>
    </source>
</reference>
<evidence type="ECO:0000259" key="12">
    <source>
        <dbReference type="Pfam" id="PF02558"/>
    </source>
</evidence>
<dbReference type="PANTHER" id="PTHR21708">
    <property type="entry name" value="PROBABLE 2-DEHYDROPANTOATE 2-REDUCTASE"/>
    <property type="match status" value="1"/>
</dbReference>
<gene>
    <name evidence="14" type="primary">panE</name>
    <name evidence="14" type="ORF">FAZ69_09140</name>
</gene>
<dbReference type="GO" id="GO:0005737">
    <property type="term" value="C:cytoplasm"/>
    <property type="evidence" value="ECO:0007669"/>
    <property type="project" value="TreeGrafter"/>
</dbReference>
<sequence>MRILVVGAGATGGYFGGRMAAAGEDVTFLVREKRAEELERSGLVIKSPKGDATLTNVQTVLADRIDAPFDLVLLSCKAYDLDNAIESFAAAVGPSTVILPLLNGMRHLDVLQQRFGASSVVGGICLIAATLDANRAIVHMNEMHAIAFGELDGTRTERVGAIAKALAAGGFDVDASETIVQQMWEKWVFLATLAASTCLFRGTVADIHKAPDGSVAIAALLAECGAIAEANGHAMRPPFSERTRGLLFAPDSTLSASMMRDIENGLRTEGDHVLGDLLARERGAVQAQGGLSILRIAYNHVKTYEARRARTSS</sequence>
<comment type="pathway">
    <text evidence="2 11">Cofactor biosynthesis; (R)-pantothenate biosynthesis; (R)-pantoate from 3-methyl-2-oxobutanoate: step 2/2.</text>
</comment>
<dbReference type="InterPro" id="IPR008927">
    <property type="entry name" value="6-PGluconate_DH-like_C_sf"/>
</dbReference>
<dbReference type="InterPro" id="IPR013328">
    <property type="entry name" value="6PGD_dom2"/>
</dbReference>
<evidence type="ECO:0000256" key="8">
    <source>
        <dbReference type="ARBA" id="ARBA00023002"/>
    </source>
</evidence>
<keyword evidence="8 11" id="KW-0560">Oxidoreductase</keyword>
<dbReference type="FunFam" id="3.40.50.720:FF:000307">
    <property type="entry name" value="2-dehydropantoate 2-reductase"/>
    <property type="match status" value="1"/>
</dbReference>
<dbReference type="AlphaFoldDB" id="A0A4U1I9V2"/>
<dbReference type="GO" id="GO:0008677">
    <property type="term" value="F:2-dehydropantoate 2-reductase activity"/>
    <property type="evidence" value="ECO:0007669"/>
    <property type="project" value="UniProtKB-EC"/>
</dbReference>
<dbReference type="InterPro" id="IPR051402">
    <property type="entry name" value="KPR-Related"/>
</dbReference>
<evidence type="ECO:0000259" key="13">
    <source>
        <dbReference type="Pfam" id="PF08546"/>
    </source>
</evidence>
<dbReference type="EMBL" id="SWJE01000004">
    <property type="protein sequence ID" value="TKC90298.1"/>
    <property type="molecule type" value="Genomic_DNA"/>
</dbReference>
<dbReference type="PANTHER" id="PTHR21708:SF26">
    <property type="entry name" value="2-DEHYDROPANTOATE 2-REDUCTASE"/>
    <property type="match status" value="1"/>
</dbReference>
<dbReference type="InterPro" id="IPR003710">
    <property type="entry name" value="ApbA"/>
</dbReference>
<organism evidence="14 15">
    <name type="scientific">Trinickia terrae</name>
    <dbReference type="NCBI Taxonomy" id="2571161"/>
    <lineage>
        <taxon>Bacteria</taxon>
        <taxon>Pseudomonadati</taxon>
        <taxon>Pseudomonadota</taxon>
        <taxon>Betaproteobacteria</taxon>
        <taxon>Burkholderiales</taxon>
        <taxon>Burkholderiaceae</taxon>
        <taxon>Trinickia</taxon>
    </lineage>
</organism>
<dbReference type="SUPFAM" id="SSF51735">
    <property type="entry name" value="NAD(P)-binding Rossmann-fold domains"/>
    <property type="match status" value="1"/>
</dbReference>
<comment type="similarity">
    <text evidence="3 11">Belongs to the ketopantoate reductase family.</text>
</comment>
<dbReference type="InterPro" id="IPR036291">
    <property type="entry name" value="NAD(P)-bd_dom_sf"/>
</dbReference>
<feature type="domain" description="Ketopantoate reductase N-terminal" evidence="12">
    <location>
        <begin position="3"/>
        <end position="152"/>
    </location>
</feature>
<evidence type="ECO:0000256" key="10">
    <source>
        <dbReference type="ARBA" id="ARBA00048793"/>
    </source>
</evidence>
<evidence type="ECO:0000256" key="5">
    <source>
        <dbReference type="ARBA" id="ARBA00019465"/>
    </source>
</evidence>
<accession>A0A4U1I9V2</accession>
<comment type="function">
    <text evidence="1 11">Catalyzes the NADPH-dependent reduction of ketopantoate into pantoic acid.</text>
</comment>
<proteinExistence type="inferred from homology"/>
<evidence type="ECO:0000256" key="4">
    <source>
        <dbReference type="ARBA" id="ARBA00013014"/>
    </source>
</evidence>
<keyword evidence="7 11" id="KW-0521">NADP</keyword>
<dbReference type="UniPathway" id="UPA00028">
    <property type="reaction ID" value="UER00004"/>
</dbReference>
<evidence type="ECO:0000256" key="2">
    <source>
        <dbReference type="ARBA" id="ARBA00004994"/>
    </source>
</evidence>
<dbReference type="NCBIfam" id="TIGR00745">
    <property type="entry name" value="apbA_panE"/>
    <property type="match status" value="1"/>
</dbReference>